<evidence type="ECO:0000256" key="10">
    <source>
        <dbReference type="ARBA" id="ARBA00023002"/>
    </source>
</evidence>
<proteinExistence type="inferred from homology"/>
<dbReference type="PANTHER" id="PTHR19370:SF184">
    <property type="entry name" value="NADH-CYTOCHROME B5 REDUCTASE-LIKE"/>
    <property type="match status" value="1"/>
</dbReference>
<dbReference type="InterPro" id="IPR008333">
    <property type="entry name" value="Cbr1-like_FAD-bd_dom"/>
</dbReference>
<keyword evidence="5 15" id="KW-0285">Flavoprotein</keyword>
<evidence type="ECO:0000256" key="12">
    <source>
        <dbReference type="ARBA" id="ARBA00023136"/>
    </source>
</evidence>
<evidence type="ECO:0000256" key="5">
    <source>
        <dbReference type="ARBA" id="ARBA00022630"/>
    </source>
</evidence>
<evidence type="ECO:0000256" key="15">
    <source>
        <dbReference type="RuleBase" id="RU361226"/>
    </source>
</evidence>
<dbReference type="InterPro" id="IPR001709">
    <property type="entry name" value="Flavoprot_Pyr_Nucl_cyt_Rdtase"/>
</dbReference>
<evidence type="ECO:0000259" key="17">
    <source>
        <dbReference type="PROSITE" id="PS51384"/>
    </source>
</evidence>
<dbReference type="Pfam" id="PF00175">
    <property type="entry name" value="NAD_binding_1"/>
    <property type="match status" value="1"/>
</dbReference>
<evidence type="ECO:0000256" key="14">
    <source>
        <dbReference type="ARBA" id="ARBA00049138"/>
    </source>
</evidence>
<feature type="domain" description="FAD-binding FR-type" evidence="17">
    <location>
        <begin position="59"/>
        <end position="163"/>
    </location>
</feature>
<organism evidence="18 19">
    <name type="scientific">Saccharomyces eubayanus</name>
    <name type="common">Yeast</name>
    <dbReference type="NCBI Taxonomy" id="1080349"/>
    <lineage>
        <taxon>Eukaryota</taxon>
        <taxon>Fungi</taxon>
        <taxon>Dikarya</taxon>
        <taxon>Ascomycota</taxon>
        <taxon>Saccharomycotina</taxon>
        <taxon>Saccharomycetes</taxon>
        <taxon>Saccharomycetales</taxon>
        <taxon>Saccharomycetaceae</taxon>
        <taxon>Saccharomyces</taxon>
    </lineage>
</organism>
<evidence type="ECO:0000256" key="3">
    <source>
        <dbReference type="ARBA" id="ARBA00005156"/>
    </source>
</evidence>
<keyword evidence="11 15" id="KW-0520">NAD</keyword>
<evidence type="ECO:0000256" key="1">
    <source>
        <dbReference type="ARBA" id="ARBA00001974"/>
    </source>
</evidence>
<evidence type="ECO:0000256" key="2">
    <source>
        <dbReference type="ARBA" id="ARBA00004572"/>
    </source>
</evidence>
<dbReference type="PANTHER" id="PTHR19370">
    <property type="entry name" value="NADH-CYTOCHROME B5 REDUCTASE"/>
    <property type="match status" value="1"/>
</dbReference>
<keyword evidence="7" id="KW-1000">Mitochondrion outer membrane</keyword>
<dbReference type="InterPro" id="IPR039261">
    <property type="entry name" value="FNR_nucleotide-bd"/>
</dbReference>
<reference evidence="18" key="1">
    <citation type="submission" date="2022-08" db="EMBL/GenBank/DDBJ databases">
        <authorList>
            <person name="Byrne P K."/>
        </authorList>
    </citation>
    <scope>NUCLEOTIDE SEQUENCE</scope>
    <source>
        <strain evidence="18">UCD650</strain>
    </source>
</reference>
<accession>A0ABN8VSS3</accession>
<feature type="transmembrane region" description="Helical" evidence="16">
    <location>
        <begin position="26"/>
        <end position="45"/>
    </location>
</feature>
<dbReference type="Gene3D" id="3.40.50.80">
    <property type="entry name" value="Nucleotide-binding domain of ferredoxin-NADP reductase (FNR) module"/>
    <property type="match status" value="1"/>
</dbReference>
<evidence type="ECO:0000256" key="13">
    <source>
        <dbReference type="ARBA" id="ARBA00047682"/>
    </source>
</evidence>
<dbReference type="InterPro" id="IPR001834">
    <property type="entry name" value="CBR-like"/>
</dbReference>
<evidence type="ECO:0000313" key="19">
    <source>
        <dbReference type="Proteomes" id="UP001152964"/>
    </source>
</evidence>
<keyword evidence="7" id="KW-0496">Mitochondrion</keyword>
<dbReference type="CDD" id="cd06183">
    <property type="entry name" value="cyt_b5_reduct_like"/>
    <property type="match status" value="1"/>
</dbReference>
<keyword evidence="10 15" id="KW-0560">Oxidoreductase</keyword>
<dbReference type="InterPro" id="IPR017938">
    <property type="entry name" value="Riboflavin_synthase-like_b-brl"/>
</dbReference>
<keyword evidence="12 16" id="KW-0472">Membrane</keyword>
<comment type="subcellular location">
    <subcellularLocation>
        <location evidence="2">Mitochondrion outer membrane</location>
        <topology evidence="2">Single-pass membrane protein</topology>
    </subcellularLocation>
</comment>
<comment type="catalytic activity">
    <reaction evidence="14">
        <text>2 Fe(3+)-[Dph3] + NADH = 2 Fe(2+)-[Dph3] + NAD(+) + H(+)</text>
        <dbReference type="Rhea" id="RHEA:71231"/>
        <dbReference type="Rhea" id="RHEA-COMP:18002"/>
        <dbReference type="Rhea" id="RHEA-COMP:18003"/>
        <dbReference type="ChEBI" id="CHEBI:15378"/>
        <dbReference type="ChEBI" id="CHEBI:29033"/>
        <dbReference type="ChEBI" id="CHEBI:29034"/>
        <dbReference type="ChEBI" id="CHEBI:57540"/>
        <dbReference type="ChEBI" id="CHEBI:57945"/>
        <dbReference type="ChEBI" id="CHEBI:83228"/>
    </reaction>
    <physiologicalReaction direction="left-to-right" evidence="14">
        <dbReference type="Rhea" id="RHEA:71232"/>
    </physiologicalReaction>
</comment>
<protein>
    <recommendedName>
        <fullName evidence="15">NADH-cytochrome b5 reductase</fullName>
        <ecNumber evidence="15">1.6.2.2</ecNumber>
    </recommendedName>
</protein>
<evidence type="ECO:0000256" key="7">
    <source>
        <dbReference type="ARBA" id="ARBA00022787"/>
    </source>
</evidence>
<keyword evidence="19" id="KW-1185">Reference proteome</keyword>
<evidence type="ECO:0000256" key="9">
    <source>
        <dbReference type="ARBA" id="ARBA00022989"/>
    </source>
</evidence>
<evidence type="ECO:0000256" key="11">
    <source>
        <dbReference type="ARBA" id="ARBA00023027"/>
    </source>
</evidence>
<dbReference type="SUPFAM" id="SSF52343">
    <property type="entry name" value="Ferredoxin reductase-like, C-terminal NADP-linked domain"/>
    <property type="match status" value="1"/>
</dbReference>
<dbReference type="Pfam" id="PF00970">
    <property type="entry name" value="FAD_binding_6"/>
    <property type="match status" value="1"/>
</dbReference>
<dbReference type="EC" id="1.6.2.2" evidence="15"/>
<evidence type="ECO:0000256" key="4">
    <source>
        <dbReference type="ARBA" id="ARBA00006105"/>
    </source>
</evidence>
<dbReference type="InterPro" id="IPR017927">
    <property type="entry name" value="FAD-bd_FR_type"/>
</dbReference>
<evidence type="ECO:0000256" key="6">
    <source>
        <dbReference type="ARBA" id="ARBA00022692"/>
    </source>
</evidence>
<keyword evidence="9 16" id="KW-1133">Transmembrane helix</keyword>
<keyword evidence="8 15" id="KW-0274">FAD</keyword>
<sequence length="305" mass="33638">MLKILIRATCSQATQPTKHSKMAVDAQKLVVVILIVAIPLLLKLFSGQKPKAVLDPKRGEFQAFPLVEKTILTHNTSLYKFGLPHADDVLGLPIGQHIVIKANINGKDISRSYTPTSLDEDTKGSFELLVKSYPTGNVSKVIGELQIGDSIEIKGPRGNYHYERNCRSHLGMVAGGTGISPMYQIMKAIAMDPRDTTKVSLVFGNVHEEDILLKKELEALVAMKPSQLKIVHYLDSPDREDWTGGVGYITKDVIKEHLPAATEDNVQILICGPPAMVASVRRSVVDLGFRRSKPLSKMEDQVFVF</sequence>
<name>A0ABN8VSS3_SACEU</name>
<dbReference type="SUPFAM" id="SSF63380">
    <property type="entry name" value="Riboflavin synthase domain-like"/>
    <property type="match status" value="1"/>
</dbReference>
<comment type="catalytic activity">
    <reaction evidence="13 15">
        <text>2 Fe(III)-[cytochrome b5] + NADH = 2 Fe(II)-[cytochrome b5] + NAD(+) + H(+)</text>
        <dbReference type="Rhea" id="RHEA:46680"/>
        <dbReference type="Rhea" id="RHEA-COMP:10438"/>
        <dbReference type="Rhea" id="RHEA-COMP:10439"/>
        <dbReference type="ChEBI" id="CHEBI:15378"/>
        <dbReference type="ChEBI" id="CHEBI:29033"/>
        <dbReference type="ChEBI" id="CHEBI:29034"/>
        <dbReference type="ChEBI" id="CHEBI:57540"/>
        <dbReference type="ChEBI" id="CHEBI:57945"/>
        <dbReference type="EC" id="1.6.2.2"/>
    </reaction>
</comment>
<evidence type="ECO:0000313" key="18">
    <source>
        <dbReference type="EMBL" id="CAI2039364.1"/>
    </source>
</evidence>
<dbReference type="PROSITE" id="PS51384">
    <property type="entry name" value="FAD_FR"/>
    <property type="match status" value="1"/>
</dbReference>
<dbReference type="PRINTS" id="PR00406">
    <property type="entry name" value="CYTB5RDTASE"/>
</dbReference>
<gene>
    <name evidence="18" type="primary">U6500I01290</name>
    <name evidence="18" type="ORF">SEUBUCD650_0I01290</name>
</gene>
<comment type="pathway">
    <text evidence="3">Protein modification; peptidyl-diphthamide biosynthesis.</text>
</comment>
<dbReference type="EMBL" id="OX291499">
    <property type="protein sequence ID" value="CAI2039364.1"/>
    <property type="molecule type" value="Genomic_DNA"/>
</dbReference>
<dbReference type="Proteomes" id="UP001152964">
    <property type="component" value="Chromosome 9"/>
</dbReference>
<evidence type="ECO:0000256" key="16">
    <source>
        <dbReference type="SAM" id="Phobius"/>
    </source>
</evidence>
<comment type="similarity">
    <text evidence="4 15">Belongs to the flavoprotein pyridine nucleotide cytochrome reductase family.</text>
</comment>
<comment type="cofactor">
    <cofactor evidence="1 15">
        <name>FAD</name>
        <dbReference type="ChEBI" id="CHEBI:57692"/>
    </cofactor>
</comment>
<dbReference type="PRINTS" id="PR00371">
    <property type="entry name" value="FPNCR"/>
</dbReference>
<dbReference type="InterPro" id="IPR001433">
    <property type="entry name" value="OxRdtase_FAD/NAD-bd"/>
</dbReference>
<dbReference type="Gene3D" id="2.40.30.10">
    <property type="entry name" value="Translation factors"/>
    <property type="match status" value="1"/>
</dbReference>
<evidence type="ECO:0000256" key="8">
    <source>
        <dbReference type="ARBA" id="ARBA00022827"/>
    </source>
</evidence>
<keyword evidence="6 16" id="KW-0812">Transmembrane</keyword>